<dbReference type="EMBL" id="CACRXK020005692">
    <property type="protein sequence ID" value="CAB4007091.1"/>
    <property type="molecule type" value="Genomic_DNA"/>
</dbReference>
<dbReference type="OrthoDB" id="8959871at2759"/>
<dbReference type="Proteomes" id="UP001152795">
    <property type="component" value="Unassembled WGS sequence"/>
</dbReference>
<dbReference type="AlphaFoldDB" id="A0A6S7IMM4"/>
<evidence type="ECO:0000313" key="2">
    <source>
        <dbReference type="Proteomes" id="UP001152795"/>
    </source>
</evidence>
<comment type="caution">
    <text evidence="1">The sequence shown here is derived from an EMBL/GenBank/DDBJ whole genome shotgun (WGS) entry which is preliminary data.</text>
</comment>
<gene>
    <name evidence="1" type="ORF">PACLA_8A050637</name>
</gene>
<organism evidence="1 2">
    <name type="scientific">Paramuricea clavata</name>
    <name type="common">Red gorgonian</name>
    <name type="synonym">Violescent sea-whip</name>
    <dbReference type="NCBI Taxonomy" id="317549"/>
    <lineage>
        <taxon>Eukaryota</taxon>
        <taxon>Metazoa</taxon>
        <taxon>Cnidaria</taxon>
        <taxon>Anthozoa</taxon>
        <taxon>Octocorallia</taxon>
        <taxon>Malacalcyonacea</taxon>
        <taxon>Plexauridae</taxon>
        <taxon>Paramuricea</taxon>
    </lineage>
</organism>
<accession>A0A6S7IMM4</accession>
<sequence length="365" mass="41570">MAGQGRDSTAMKKDVEGYIHGVSEIKTPASGNRYFDFKIQEREESVRVVCFSPEKRNEIKDNEITKSPVKLLNVTAKKRKYEPDSVEYTMNNRSKVIREKNMAFPWNTVHEKEQHTVEEIKESSINDLVSITAKVVWKGTTESVYSHTMRKTLLKCEAIIVDATGSIKVTIWENMIPNITEGHSYLFQQFKVSFFNIKFVNGIRESVINEIEDIEIPEEICAAAQQLKPKEKECSNLTGRVLGVDVSFTLVCVNCRSRITDSDDQFVNCGSCKTTFLKEFVKKTVSANVIVIDENNENKGRFYCSNSVLNSMFESIKATKNYNIKETDTAKLSRKMIVETLLLVKKVLFEVVSDEKLMSSMQVAQ</sequence>
<proteinExistence type="predicted"/>
<protein>
    <submittedName>
        <fullName evidence="1">Uncharacterized protein</fullName>
    </submittedName>
</protein>
<keyword evidence="2" id="KW-1185">Reference proteome</keyword>
<name>A0A6S7IMM4_PARCT</name>
<dbReference type="InterPro" id="IPR012340">
    <property type="entry name" value="NA-bd_OB-fold"/>
</dbReference>
<dbReference type="Gene3D" id="2.40.50.140">
    <property type="entry name" value="Nucleic acid-binding proteins"/>
    <property type="match status" value="1"/>
</dbReference>
<evidence type="ECO:0000313" key="1">
    <source>
        <dbReference type="EMBL" id="CAB4007091.1"/>
    </source>
</evidence>
<dbReference type="SUPFAM" id="SSF50249">
    <property type="entry name" value="Nucleic acid-binding proteins"/>
    <property type="match status" value="1"/>
</dbReference>
<reference evidence="1" key="1">
    <citation type="submission" date="2020-04" db="EMBL/GenBank/DDBJ databases">
        <authorList>
            <person name="Alioto T."/>
            <person name="Alioto T."/>
            <person name="Gomez Garrido J."/>
        </authorList>
    </citation>
    <scope>NUCLEOTIDE SEQUENCE</scope>
    <source>
        <strain evidence="1">A484AB</strain>
    </source>
</reference>